<keyword evidence="3" id="KW-1185">Reference proteome</keyword>
<feature type="region of interest" description="Disordered" evidence="1">
    <location>
        <begin position="75"/>
        <end position="100"/>
    </location>
</feature>
<protein>
    <submittedName>
        <fullName evidence="2">Uncharacterized protein</fullName>
    </submittedName>
</protein>
<accession>A0A327KS65</accession>
<dbReference type="EMBL" id="NPEU01000137">
    <property type="protein sequence ID" value="RAI38208.1"/>
    <property type="molecule type" value="Genomic_DNA"/>
</dbReference>
<organism evidence="2 3">
    <name type="scientific">Rhodoplanes elegans</name>
    <dbReference type="NCBI Taxonomy" id="29408"/>
    <lineage>
        <taxon>Bacteria</taxon>
        <taxon>Pseudomonadati</taxon>
        <taxon>Pseudomonadota</taxon>
        <taxon>Alphaproteobacteria</taxon>
        <taxon>Hyphomicrobiales</taxon>
        <taxon>Nitrobacteraceae</taxon>
        <taxon>Rhodoplanes</taxon>
    </lineage>
</organism>
<evidence type="ECO:0000313" key="3">
    <source>
        <dbReference type="Proteomes" id="UP000248863"/>
    </source>
</evidence>
<comment type="caution">
    <text evidence="2">The sequence shown here is derived from an EMBL/GenBank/DDBJ whole genome shotgun (WGS) entry which is preliminary data.</text>
</comment>
<proteinExistence type="predicted"/>
<sequence length="100" mass="10646">MNTRSVRVREDAEKRFKRKAEDVALASRAAADYAAAHQGALVNMARLKALRIARDAGAVLASAPVPVPAPAIAAPRAKRARPAPLGHRLKRVSTSERATS</sequence>
<feature type="compositionally biased region" description="Basic residues" evidence="1">
    <location>
        <begin position="76"/>
        <end position="91"/>
    </location>
</feature>
<gene>
    <name evidence="2" type="ORF">CH338_13410</name>
</gene>
<dbReference type="AlphaFoldDB" id="A0A327KS65"/>
<name>A0A327KS65_9BRAD</name>
<reference evidence="2 3" key="1">
    <citation type="submission" date="2017-07" db="EMBL/GenBank/DDBJ databases">
        <title>Draft Genome Sequences of Select Purple Nonsulfur Bacteria.</title>
        <authorList>
            <person name="Lasarre B."/>
            <person name="Mckinlay J.B."/>
        </authorList>
    </citation>
    <scope>NUCLEOTIDE SEQUENCE [LARGE SCALE GENOMIC DNA]</scope>
    <source>
        <strain evidence="2 3">DSM 11907</strain>
    </source>
</reference>
<evidence type="ECO:0000313" key="2">
    <source>
        <dbReference type="EMBL" id="RAI38208.1"/>
    </source>
</evidence>
<evidence type="ECO:0000256" key="1">
    <source>
        <dbReference type="SAM" id="MobiDB-lite"/>
    </source>
</evidence>
<dbReference type="Proteomes" id="UP000248863">
    <property type="component" value="Unassembled WGS sequence"/>
</dbReference>
<dbReference type="RefSeq" id="WP_111357672.1">
    <property type="nucleotide sequence ID" value="NZ_NHSK01000076.1"/>
</dbReference>